<keyword evidence="3" id="KW-0677">Repeat</keyword>
<comment type="similarity">
    <text evidence="1">Belongs to the transferase hexapeptide repeat family.</text>
</comment>
<keyword evidence="2 5" id="KW-0808">Transferase</keyword>
<dbReference type="SUPFAM" id="SSF51161">
    <property type="entry name" value="Trimeric LpxA-like enzymes"/>
    <property type="match status" value="1"/>
</dbReference>
<dbReference type="Pfam" id="PF00132">
    <property type="entry name" value="Hexapep"/>
    <property type="match status" value="1"/>
</dbReference>
<keyword evidence="4" id="KW-0012">Acyltransferase</keyword>
<dbReference type="InterPro" id="IPR011004">
    <property type="entry name" value="Trimer_LpxA-like_sf"/>
</dbReference>
<reference evidence="5 6" key="1">
    <citation type="submission" date="2020-08" db="EMBL/GenBank/DDBJ databases">
        <title>Genomic Encyclopedia of Type Strains, Phase IV (KMG-IV): sequencing the most valuable type-strain genomes for metagenomic binning, comparative biology and taxonomic classification.</title>
        <authorList>
            <person name="Goeker M."/>
        </authorList>
    </citation>
    <scope>NUCLEOTIDE SEQUENCE [LARGE SCALE GENOMIC DNA]</scope>
    <source>
        <strain evidence="5 6">DSM 100044</strain>
    </source>
</reference>
<organism evidence="5 6">
    <name type="scientific">Sphingomonas aerophila</name>
    <dbReference type="NCBI Taxonomy" id="1344948"/>
    <lineage>
        <taxon>Bacteria</taxon>
        <taxon>Pseudomonadati</taxon>
        <taxon>Pseudomonadota</taxon>
        <taxon>Alphaproteobacteria</taxon>
        <taxon>Sphingomonadales</taxon>
        <taxon>Sphingomonadaceae</taxon>
        <taxon>Sphingomonas</taxon>
    </lineage>
</organism>
<evidence type="ECO:0000256" key="4">
    <source>
        <dbReference type="ARBA" id="ARBA00023315"/>
    </source>
</evidence>
<dbReference type="GO" id="GO:0008374">
    <property type="term" value="F:O-acyltransferase activity"/>
    <property type="evidence" value="ECO:0007669"/>
    <property type="project" value="TreeGrafter"/>
</dbReference>
<evidence type="ECO:0000313" key="6">
    <source>
        <dbReference type="Proteomes" id="UP000546200"/>
    </source>
</evidence>
<accession>A0A7W9BF93</accession>
<keyword evidence="6" id="KW-1185">Reference proteome</keyword>
<protein>
    <submittedName>
        <fullName evidence="5">Acetyltransferase-like isoleucine patch superfamily enzyme</fullName>
    </submittedName>
</protein>
<evidence type="ECO:0000256" key="2">
    <source>
        <dbReference type="ARBA" id="ARBA00022679"/>
    </source>
</evidence>
<dbReference type="PROSITE" id="PS00101">
    <property type="entry name" value="HEXAPEP_TRANSFERASES"/>
    <property type="match status" value="1"/>
</dbReference>
<dbReference type="InterPro" id="IPR051159">
    <property type="entry name" value="Hexapeptide_acetyltransf"/>
</dbReference>
<evidence type="ECO:0000256" key="1">
    <source>
        <dbReference type="ARBA" id="ARBA00007274"/>
    </source>
</evidence>
<name>A0A7W9BF93_9SPHN</name>
<gene>
    <name evidence="5" type="ORF">FHS94_003014</name>
</gene>
<dbReference type="PANTHER" id="PTHR23416">
    <property type="entry name" value="SIALIC ACID SYNTHASE-RELATED"/>
    <property type="match status" value="1"/>
</dbReference>
<dbReference type="PANTHER" id="PTHR23416:SF23">
    <property type="entry name" value="ACETYLTRANSFERASE C18B11.09C-RELATED"/>
    <property type="match status" value="1"/>
</dbReference>
<comment type="caution">
    <text evidence="5">The sequence shown here is derived from an EMBL/GenBank/DDBJ whole genome shotgun (WGS) entry which is preliminary data.</text>
</comment>
<dbReference type="CDD" id="cd04647">
    <property type="entry name" value="LbH_MAT_like"/>
    <property type="match status" value="1"/>
</dbReference>
<sequence>MKGVKVRDRVICDGLSPSIGTAGLLELGSRTSFRGKRRRTRLGAADGATLRIGDRCFINSGTVIEASSRIEIGSRTKIGDEVLILDSNYHEVSEGAGVKSAPIAIGRNVWIGNRAIILPGVSVGDHSVIAAGSVVTRDVPARAVVAGNPARVVRDVACSDTYVRP</sequence>
<dbReference type="EMBL" id="JACIJK010000009">
    <property type="protein sequence ID" value="MBB5716154.1"/>
    <property type="molecule type" value="Genomic_DNA"/>
</dbReference>
<proteinExistence type="inferred from homology"/>
<evidence type="ECO:0000256" key="3">
    <source>
        <dbReference type="ARBA" id="ARBA00022737"/>
    </source>
</evidence>
<dbReference type="GO" id="GO:0005829">
    <property type="term" value="C:cytosol"/>
    <property type="evidence" value="ECO:0007669"/>
    <property type="project" value="TreeGrafter"/>
</dbReference>
<evidence type="ECO:0000313" key="5">
    <source>
        <dbReference type="EMBL" id="MBB5716154.1"/>
    </source>
</evidence>
<dbReference type="AlphaFoldDB" id="A0A7W9BF93"/>
<dbReference type="Proteomes" id="UP000546200">
    <property type="component" value="Unassembled WGS sequence"/>
</dbReference>
<dbReference type="InterPro" id="IPR018357">
    <property type="entry name" value="Hexapep_transf_CS"/>
</dbReference>
<dbReference type="Gene3D" id="2.160.10.10">
    <property type="entry name" value="Hexapeptide repeat proteins"/>
    <property type="match status" value="1"/>
</dbReference>
<dbReference type="InterPro" id="IPR001451">
    <property type="entry name" value="Hexapep"/>
</dbReference>